<keyword evidence="2" id="KW-1185">Reference proteome</keyword>
<proteinExistence type="predicted"/>
<reference evidence="1" key="1">
    <citation type="submission" date="2021-01" db="UniProtKB">
        <authorList>
            <consortium name="EnsemblMetazoa"/>
        </authorList>
    </citation>
    <scope>IDENTIFICATION</scope>
</reference>
<sequence>NHFNSVLNKPGIETVDNTKSNEQLREILNHLPSSETVYVSQSEVEEAIGQLNKDKTPDPFHILSEHFIYAMSKEFLQHITYLINRIFSGDIASSLSLSVIIPLVKSNNKSLKDPNNYRGISIIPTLSKLLEVIIIDKCPPLKSTLLL</sequence>
<evidence type="ECO:0000313" key="1">
    <source>
        <dbReference type="EnsemblMetazoa" id="CLYHEMP021588.1"/>
    </source>
</evidence>
<dbReference type="AlphaFoldDB" id="A0A7M5XEB0"/>
<organism evidence="1 2">
    <name type="scientific">Clytia hemisphaerica</name>
    <dbReference type="NCBI Taxonomy" id="252671"/>
    <lineage>
        <taxon>Eukaryota</taxon>
        <taxon>Metazoa</taxon>
        <taxon>Cnidaria</taxon>
        <taxon>Hydrozoa</taxon>
        <taxon>Hydroidolina</taxon>
        <taxon>Leptothecata</taxon>
        <taxon>Obeliida</taxon>
        <taxon>Clytiidae</taxon>
        <taxon>Clytia</taxon>
    </lineage>
</organism>
<dbReference type="OrthoDB" id="6151767at2759"/>
<accession>A0A7M5XEB0</accession>
<dbReference type="Proteomes" id="UP000594262">
    <property type="component" value="Unplaced"/>
</dbReference>
<dbReference type="EnsemblMetazoa" id="CLYHEMT021588.1">
    <property type="protein sequence ID" value="CLYHEMP021588.1"/>
    <property type="gene ID" value="CLYHEMG021588"/>
</dbReference>
<protein>
    <submittedName>
        <fullName evidence="1">Uncharacterized protein</fullName>
    </submittedName>
</protein>
<name>A0A7M5XEB0_9CNID</name>
<evidence type="ECO:0000313" key="2">
    <source>
        <dbReference type="Proteomes" id="UP000594262"/>
    </source>
</evidence>